<dbReference type="PANTHER" id="PTHR10749">
    <property type="entry name" value="PHOSPHORYLASE B KINASE REGULATORY SUBUNIT"/>
    <property type="match status" value="1"/>
</dbReference>
<gene>
    <name evidence="2" type="ORF">XENOCAPTIV_002277</name>
</gene>
<keyword evidence="1" id="KW-0636">Prenylation</keyword>
<comment type="subcellular location">
    <subcellularLocation>
        <location evidence="1">Cell membrane</location>
        <topology evidence="1">Lipid-anchor</topology>
        <orientation evidence="1">Cytoplasmic side</orientation>
    </subcellularLocation>
</comment>
<organism evidence="2 3">
    <name type="scientific">Xenoophorus captivus</name>
    <dbReference type="NCBI Taxonomy" id="1517983"/>
    <lineage>
        <taxon>Eukaryota</taxon>
        <taxon>Metazoa</taxon>
        <taxon>Chordata</taxon>
        <taxon>Craniata</taxon>
        <taxon>Vertebrata</taxon>
        <taxon>Euteleostomi</taxon>
        <taxon>Actinopterygii</taxon>
        <taxon>Neopterygii</taxon>
        <taxon>Teleostei</taxon>
        <taxon>Neoteleostei</taxon>
        <taxon>Acanthomorphata</taxon>
        <taxon>Ovalentaria</taxon>
        <taxon>Atherinomorphae</taxon>
        <taxon>Cyprinodontiformes</taxon>
        <taxon>Goodeidae</taxon>
        <taxon>Xenoophorus</taxon>
    </lineage>
</organism>
<accession>A0ABV0RP12</accession>
<sequence>TGKLSEFLTTSCCAHLSFLDGKGSGSMGRHGNHYDDDDGDGYVHEFRCDDVTLLIVCVLRGMEWDTQLRGKGSTVSSLLSELYEKAGDLKHWGLIRMISGMLKKKVEELDSVWRDRVAM</sequence>
<evidence type="ECO:0000313" key="2">
    <source>
        <dbReference type="EMBL" id="MEQ2209666.1"/>
    </source>
</evidence>
<keyword evidence="1" id="KW-0472">Membrane</keyword>
<dbReference type="PANTHER" id="PTHR10749:SF4">
    <property type="entry name" value="PHOSPHORYLASE B KINASE REGULATORY SUBUNIT ALPHA, SKELETAL MUSCLE ISOFORM"/>
    <property type="match status" value="1"/>
</dbReference>
<comment type="function">
    <text evidence="1">Phosphorylase b kinase catalyzes the phosphorylation of serine in certain substrates, including troponin I.</text>
</comment>
<dbReference type="InterPro" id="IPR008734">
    <property type="entry name" value="PHK_A/B_su"/>
</dbReference>
<evidence type="ECO:0000313" key="3">
    <source>
        <dbReference type="Proteomes" id="UP001434883"/>
    </source>
</evidence>
<comment type="caution">
    <text evidence="2">The sequence shown here is derived from an EMBL/GenBank/DDBJ whole genome shotgun (WGS) entry which is preliminary data.</text>
</comment>
<feature type="non-terminal residue" evidence="2">
    <location>
        <position position="1"/>
    </location>
</feature>
<comment type="pathway">
    <text evidence="1">Glycan biosynthesis; glycogen metabolism.</text>
</comment>
<keyword evidence="1" id="KW-0321">Glycogen metabolism</keyword>
<comment type="similarity">
    <text evidence="1">Belongs to the phosphorylase b kinase regulatory chain family.</text>
</comment>
<keyword evidence="1" id="KW-0112">Calmodulin-binding</keyword>
<keyword evidence="1" id="KW-0449">Lipoprotein</keyword>
<keyword evidence="3" id="KW-1185">Reference proteome</keyword>
<keyword evidence="1" id="KW-0119">Carbohydrate metabolism</keyword>
<keyword evidence="1" id="KW-1003">Cell membrane</keyword>
<reference evidence="2 3" key="1">
    <citation type="submission" date="2021-06" db="EMBL/GenBank/DDBJ databases">
        <authorList>
            <person name="Palmer J.M."/>
        </authorList>
    </citation>
    <scope>NUCLEOTIDE SEQUENCE [LARGE SCALE GENOMIC DNA]</scope>
    <source>
        <strain evidence="2 3">XC_2019</strain>
        <tissue evidence="2">Muscle</tissue>
    </source>
</reference>
<dbReference type="Proteomes" id="UP001434883">
    <property type="component" value="Unassembled WGS sequence"/>
</dbReference>
<dbReference type="EMBL" id="JAHRIN010051640">
    <property type="protein sequence ID" value="MEQ2209666.1"/>
    <property type="molecule type" value="Genomic_DNA"/>
</dbReference>
<proteinExistence type="inferred from homology"/>
<evidence type="ECO:0000256" key="1">
    <source>
        <dbReference type="RuleBase" id="RU364123"/>
    </source>
</evidence>
<protein>
    <recommendedName>
        <fullName evidence="1">Phosphorylase b kinase regulatory subunit</fullName>
    </recommendedName>
</protein>
<name>A0ABV0RP12_9TELE</name>